<evidence type="ECO:0000256" key="3">
    <source>
        <dbReference type="PROSITE-ProRule" id="PRU00169"/>
    </source>
</evidence>
<dbReference type="Gene3D" id="3.40.50.2300">
    <property type="match status" value="1"/>
</dbReference>
<keyword evidence="2" id="KW-0902">Two-component regulatory system</keyword>
<dbReference type="KEGG" id="fpf:DCC35_12570"/>
<feature type="domain" description="Response regulatory" evidence="4">
    <location>
        <begin position="1"/>
        <end position="118"/>
    </location>
</feature>
<evidence type="ECO:0000313" key="6">
    <source>
        <dbReference type="Proteomes" id="UP000298616"/>
    </source>
</evidence>
<dbReference type="PANTHER" id="PTHR45339">
    <property type="entry name" value="HYBRID SIGNAL TRANSDUCTION HISTIDINE KINASE J"/>
    <property type="match status" value="1"/>
</dbReference>
<dbReference type="CDD" id="cd17546">
    <property type="entry name" value="REC_hyHK_CKI1_RcsC-like"/>
    <property type="match status" value="1"/>
</dbReference>
<dbReference type="EMBL" id="CP028923">
    <property type="protein sequence ID" value="QCK15518.1"/>
    <property type="molecule type" value="Genomic_DNA"/>
</dbReference>
<evidence type="ECO:0000256" key="1">
    <source>
        <dbReference type="ARBA" id="ARBA00022553"/>
    </source>
</evidence>
<name>A0A4D7K888_9BACT</name>
<gene>
    <name evidence="5" type="ORF">DCC35_12570</name>
</gene>
<proteinExistence type="predicted"/>
<dbReference type="PANTHER" id="PTHR45339:SF1">
    <property type="entry name" value="HYBRID SIGNAL TRANSDUCTION HISTIDINE KINASE J"/>
    <property type="match status" value="1"/>
</dbReference>
<evidence type="ECO:0000259" key="4">
    <source>
        <dbReference type="PROSITE" id="PS50110"/>
    </source>
</evidence>
<dbReference type="PROSITE" id="PS50110">
    <property type="entry name" value="RESPONSE_REGULATORY"/>
    <property type="match status" value="1"/>
</dbReference>
<dbReference type="AlphaFoldDB" id="A0A4D7K888"/>
<keyword evidence="6" id="KW-1185">Reference proteome</keyword>
<dbReference type="Proteomes" id="UP000298616">
    <property type="component" value="Chromosome"/>
</dbReference>
<dbReference type="SMART" id="SM00448">
    <property type="entry name" value="REC"/>
    <property type="match status" value="1"/>
</dbReference>
<dbReference type="SUPFAM" id="SSF52172">
    <property type="entry name" value="CheY-like"/>
    <property type="match status" value="1"/>
</dbReference>
<accession>A0A4D7K888</accession>
<dbReference type="InterPro" id="IPR001789">
    <property type="entry name" value="Sig_transdc_resp-reg_receiver"/>
</dbReference>
<keyword evidence="1 3" id="KW-0597">Phosphoprotein</keyword>
<organism evidence="5 6">
    <name type="scientific">Mangrovivirga cuniculi</name>
    <dbReference type="NCBI Taxonomy" id="2715131"/>
    <lineage>
        <taxon>Bacteria</taxon>
        <taxon>Pseudomonadati</taxon>
        <taxon>Bacteroidota</taxon>
        <taxon>Cytophagia</taxon>
        <taxon>Cytophagales</taxon>
        <taxon>Mangrovivirgaceae</taxon>
        <taxon>Mangrovivirga</taxon>
    </lineage>
</organism>
<dbReference type="InterPro" id="IPR011006">
    <property type="entry name" value="CheY-like_superfamily"/>
</dbReference>
<dbReference type="OrthoDB" id="9796457at2"/>
<evidence type="ECO:0000256" key="2">
    <source>
        <dbReference type="ARBA" id="ARBA00023012"/>
    </source>
</evidence>
<protein>
    <recommendedName>
        <fullName evidence="4">Response regulatory domain-containing protein</fullName>
    </recommendedName>
</protein>
<evidence type="ECO:0000313" key="5">
    <source>
        <dbReference type="EMBL" id="QCK15518.1"/>
    </source>
</evidence>
<dbReference type="GO" id="GO:0000160">
    <property type="term" value="P:phosphorelay signal transduction system"/>
    <property type="evidence" value="ECO:0007669"/>
    <property type="project" value="UniProtKB-KW"/>
</dbReference>
<dbReference type="Pfam" id="PF00072">
    <property type="entry name" value="Response_reg"/>
    <property type="match status" value="1"/>
</dbReference>
<reference evidence="5 6" key="1">
    <citation type="submission" date="2018-04" db="EMBL/GenBank/DDBJ databases">
        <title>Complete genome uncultured novel isolate.</title>
        <authorList>
            <person name="Merlino G."/>
        </authorList>
    </citation>
    <scope>NUCLEOTIDE SEQUENCE [LARGE SCALE GENOMIC DNA]</scope>
    <source>
        <strain evidence="6">R1DC9</strain>
    </source>
</reference>
<sequence length="127" mass="14431">MLVAEDNKVNLLIAVKYLNRWNALVDTAEDGNEVLAKCKNNDYDLILMDLQMPDMDGIEATKVIRGMNNKKYQSLPIIALTASAMTEVKRQVLEAGMNDFAAKPLNPELLYKKIYNQIYENKESISF</sequence>
<feature type="modified residue" description="4-aspartylphosphate" evidence="3">
    <location>
        <position position="49"/>
    </location>
</feature>